<feature type="region of interest" description="Disordered" evidence="1">
    <location>
        <begin position="516"/>
        <end position="555"/>
    </location>
</feature>
<dbReference type="InParanoid" id="A0A200QQD5"/>
<dbReference type="OrthoDB" id="1922544at2759"/>
<name>A0A200QQD5_MACCD</name>
<proteinExistence type="predicted"/>
<gene>
    <name evidence="3" type="ORF">BVC80_9015g57</name>
</gene>
<dbReference type="PANTHER" id="PTHR47584:SF2">
    <property type="entry name" value="L10-INTERACTING MYB DOMAIN-CONTAINING PROTEIN-LIKE"/>
    <property type="match status" value="1"/>
</dbReference>
<sequence length="647" mass="75223">MPESILALPIPRKQRRESIKNVVNERMDNQPRRYQSKQDLSRARWTTSLTEKFATLLIEQIAQGNRSNNVFSKKAWKYVRNEFNKQTGHNFDRKQLKNHLDVLRKRYNTTKSLLDQGEFRWDESQQMVIADKEVWARYIKAHPEAESIKIKGCPIFKLLCLVFSESGVDGRDSPYKIQPAMQQIGGQHDQHQFEQDQSRARWTEPLDKIFTDLMVEQVLQGNKMNNTFNKKAWKYIHDEFNRQTGLIFNRKQLKNHHNVLRRLYNNMKSLLDQNDFSWDETQCMVIAEDEVWEKYVMAHPEAEAIRIKGCPIYKKLCTLFSEPVSGRYAQSSHDFESDKAMDIQPNQHQTKQDRSRTKWTATLDKIFVDLVLEQVLLGNWSNNVFNKKSWKHICDEFNRQAGLEFNKKQLKKHLDVLRNRYYTVKSQFDQNGFGGDESRQVVMSLMTGDEVWDDYIETYPVGETTKIKDCPIYDQLCQIFSEPGGIGRYAQSSHYIELDKETVGMETPQLQACPVTPSTFVQDDSSSRSGADVNVEAQNKRKSATPSGARPRKRNNNVFDDAIAEAMLEMATASKLRAEAVIQSDDRFSITKCVQILDEMPGLDEGFYLNILDLFEDPNLREIFISLKNEKRLTWLQGKCTLLGSTV</sequence>
<reference evidence="3 4" key="1">
    <citation type="journal article" date="2017" name="Mol. Plant">
        <title>The Genome of Medicinal Plant Macleaya cordata Provides New Insights into Benzylisoquinoline Alkaloids Metabolism.</title>
        <authorList>
            <person name="Liu X."/>
            <person name="Liu Y."/>
            <person name="Huang P."/>
            <person name="Ma Y."/>
            <person name="Qing Z."/>
            <person name="Tang Q."/>
            <person name="Cao H."/>
            <person name="Cheng P."/>
            <person name="Zheng Y."/>
            <person name="Yuan Z."/>
            <person name="Zhou Y."/>
            <person name="Liu J."/>
            <person name="Tang Z."/>
            <person name="Zhuo Y."/>
            <person name="Zhang Y."/>
            <person name="Yu L."/>
            <person name="Huang J."/>
            <person name="Yang P."/>
            <person name="Peng Q."/>
            <person name="Zhang J."/>
            <person name="Jiang W."/>
            <person name="Zhang Z."/>
            <person name="Lin K."/>
            <person name="Ro D.K."/>
            <person name="Chen X."/>
            <person name="Xiong X."/>
            <person name="Shang Y."/>
            <person name="Huang S."/>
            <person name="Zeng J."/>
        </authorList>
    </citation>
    <scope>NUCLEOTIDE SEQUENCE [LARGE SCALE GENOMIC DNA]</scope>
    <source>
        <strain evidence="4">cv. BLH2017</strain>
        <tissue evidence="3">Root</tissue>
    </source>
</reference>
<dbReference type="Pfam" id="PF12776">
    <property type="entry name" value="Myb_DNA-bind_3"/>
    <property type="match status" value="3"/>
</dbReference>
<evidence type="ECO:0000313" key="3">
    <source>
        <dbReference type="EMBL" id="OVA12645.1"/>
    </source>
</evidence>
<feature type="domain" description="Myb/SANT-like" evidence="2">
    <location>
        <begin position="358"/>
        <end position="455"/>
    </location>
</feature>
<protein>
    <submittedName>
        <fullName evidence="3">Myb/SANT-like domain</fullName>
    </submittedName>
</protein>
<dbReference type="PANTHER" id="PTHR47584">
    <property type="match status" value="1"/>
</dbReference>
<feature type="compositionally biased region" description="Polar residues" evidence="1">
    <location>
        <begin position="516"/>
        <end position="529"/>
    </location>
</feature>
<evidence type="ECO:0000259" key="2">
    <source>
        <dbReference type="Pfam" id="PF12776"/>
    </source>
</evidence>
<keyword evidence="4" id="KW-1185">Reference proteome</keyword>
<dbReference type="Proteomes" id="UP000195402">
    <property type="component" value="Unassembled WGS sequence"/>
</dbReference>
<evidence type="ECO:0000313" key="4">
    <source>
        <dbReference type="Proteomes" id="UP000195402"/>
    </source>
</evidence>
<dbReference type="EMBL" id="MVGT01001373">
    <property type="protein sequence ID" value="OVA12645.1"/>
    <property type="molecule type" value="Genomic_DNA"/>
</dbReference>
<comment type="caution">
    <text evidence="3">The sequence shown here is derived from an EMBL/GenBank/DDBJ whole genome shotgun (WGS) entry which is preliminary data.</text>
</comment>
<dbReference type="AlphaFoldDB" id="A0A200QQD5"/>
<feature type="domain" description="Myb/SANT-like" evidence="2">
    <location>
        <begin position="201"/>
        <end position="295"/>
    </location>
</feature>
<organism evidence="3 4">
    <name type="scientific">Macleaya cordata</name>
    <name type="common">Five-seeded plume-poppy</name>
    <name type="synonym">Bocconia cordata</name>
    <dbReference type="NCBI Taxonomy" id="56857"/>
    <lineage>
        <taxon>Eukaryota</taxon>
        <taxon>Viridiplantae</taxon>
        <taxon>Streptophyta</taxon>
        <taxon>Embryophyta</taxon>
        <taxon>Tracheophyta</taxon>
        <taxon>Spermatophyta</taxon>
        <taxon>Magnoliopsida</taxon>
        <taxon>Ranunculales</taxon>
        <taxon>Papaveraceae</taxon>
        <taxon>Papaveroideae</taxon>
        <taxon>Macleaya</taxon>
    </lineage>
</organism>
<dbReference type="InterPro" id="IPR045026">
    <property type="entry name" value="LIMYB"/>
</dbReference>
<dbReference type="InterPro" id="IPR024752">
    <property type="entry name" value="Myb/SANT-like_dom"/>
</dbReference>
<feature type="domain" description="Myb/SANT-like" evidence="2">
    <location>
        <begin position="44"/>
        <end position="138"/>
    </location>
</feature>
<evidence type="ECO:0000256" key="1">
    <source>
        <dbReference type="SAM" id="MobiDB-lite"/>
    </source>
</evidence>
<dbReference type="STRING" id="56857.A0A200QQD5"/>
<dbReference type="OMA" id="AWKIIRD"/>
<accession>A0A200QQD5</accession>